<name>A0A9W6WP84_9STRA</name>
<sequence>MASSRTSTPGFDAEPDIITKGAQFAIVYEGNAPVRTITQHDRSLRYRKQKRNVMNSSVLSLFATPFFTARFVMRIASCKSLKDVHTTWVVLMSITNTICHSSNSLQKREAVMLLKILNCFRSAPLVRGLDAATFSDRKNSCPFRDTMQHGNTLGPAMSKGHRRVVPMHSIRWTRRTFQPLASMVAAAVVLACAATFFGAQDDAAAHGDARWARG</sequence>
<feature type="transmembrane region" description="Helical" evidence="1">
    <location>
        <begin position="180"/>
        <end position="199"/>
    </location>
</feature>
<organism evidence="2 3">
    <name type="scientific">Phytophthora lilii</name>
    <dbReference type="NCBI Taxonomy" id="2077276"/>
    <lineage>
        <taxon>Eukaryota</taxon>
        <taxon>Sar</taxon>
        <taxon>Stramenopiles</taxon>
        <taxon>Oomycota</taxon>
        <taxon>Peronosporomycetes</taxon>
        <taxon>Peronosporales</taxon>
        <taxon>Peronosporaceae</taxon>
        <taxon>Phytophthora</taxon>
    </lineage>
</organism>
<evidence type="ECO:0000313" key="2">
    <source>
        <dbReference type="EMBL" id="GMF12094.1"/>
    </source>
</evidence>
<proteinExistence type="predicted"/>
<evidence type="ECO:0000256" key="1">
    <source>
        <dbReference type="SAM" id="Phobius"/>
    </source>
</evidence>
<evidence type="ECO:0000313" key="3">
    <source>
        <dbReference type="Proteomes" id="UP001165083"/>
    </source>
</evidence>
<keyword evidence="3" id="KW-1185">Reference proteome</keyword>
<keyword evidence="1" id="KW-0812">Transmembrane</keyword>
<gene>
    <name evidence="2" type="ORF">Plil01_000274800</name>
</gene>
<accession>A0A9W6WP84</accession>
<protein>
    <submittedName>
        <fullName evidence="2">Unnamed protein product</fullName>
    </submittedName>
</protein>
<reference evidence="2" key="1">
    <citation type="submission" date="2023-04" db="EMBL/GenBank/DDBJ databases">
        <title>Phytophthora lilii NBRC 32176.</title>
        <authorList>
            <person name="Ichikawa N."/>
            <person name="Sato H."/>
            <person name="Tonouchi N."/>
        </authorList>
    </citation>
    <scope>NUCLEOTIDE SEQUENCE</scope>
    <source>
        <strain evidence="2">NBRC 32176</strain>
    </source>
</reference>
<comment type="caution">
    <text evidence="2">The sequence shown here is derived from an EMBL/GenBank/DDBJ whole genome shotgun (WGS) entry which is preliminary data.</text>
</comment>
<keyword evidence="1" id="KW-0472">Membrane</keyword>
<dbReference type="AlphaFoldDB" id="A0A9W6WP84"/>
<dbReference type="EMBL" id="BSXW01000104">
    <property type="protein sequence ID" value="GMF12094.1"/>
    <property type="molecule type" value="Genomic_DNA"/>
</dbReference>
<keyword evidence="1" id="KW-1133">Transmembrane helix</keyword>
<dbReference type="Proteomes" id="UP001165083">
    <property type="component" value="Unassembled WGS sequence"/>
</dbReference>